<comment type="caution">
    <text evidence="2">The sequence shown here is derived from an EMBL/GenBank/DDBJ whole genome shotgun (WGS) entry which is preliminary data.</text>
</comment>
<feature type="transmembrane region" description="Helical" evidence="1">
    <location>
        <begin position="12"/>
        <end position="29"/>
    </location>
</feature>
<evidence type="ECO:0000256" key="1">
    <source>
        <dbReference type="SAM" id="Phobius"/>
    </source>
</evidence>
<gene>
    <name evidence="2" type="ORF">QWI33_25100</name>
</gene>
<reference evidence="2" key="1">
    <citation type="submission" date="2023-06" db="EMBL/GenBank/DDBJ databases">
        <title>Gycomyces niveus sp.nov., a novel actinomycete isolated from soil in Shouguang.</title>
        <authorList>
            <person name="Yang X."/>
            <person name="Zhao J."/>
        </authorList>
    </citation>
    <scope>NUCLEOTIDE SEQUENCE</scope>
    <source>
        <strain evidence="2">NEAU C2</strain>
    </source>
</reference>
<evidence type="ECO:0000313" key="2">
    <source>
        <dbReference type="EMBL" id="MDN3243023.1"/>
    </source>
</evidence>
<name>A0ABT7YWM8_9ACTN</name>
<dbReference type="RefSeq" id="WP_289959583.1">
    <property type="nucleotide sequence ID" value="NZ_JAUEMJ010000011.1"/>
</dbReference>
<keyword evidence="1" id="KW-0812">Transmembrane</keyword>
<organism evidence="2 3">
    <name type="scientific">Glycomyces tritici</name>
    <dbReference type="NCBI Taxonomy" id="2665176"/>
    <lineage>
        <taxon>Bacteria</taxon>
        <taxon>Bacillati</taxon>
        <taxon>Actinomycetota</taxon>
        <taxon>Actinomycetes</taxon>
        <taxon>Glycomycetales</taxon>
        <taxon>Glycomycetaceae</taxon>
        <taxon>Glycomyces</taxon>
    </lineage>
</organism>
<dbReference type="Proteomes" id="UP001171902">
    <property type="component" value="Unassembled WGS sequence"/>
</dbReference>
<sequence length="176" mass="19751">MLSAINVDLAALTVSVLGVLVAVLGIMAASRPPRRHLRIVAFPPQPLLRNKPLDLHITIAGQDLIDPYVTELAVRSTGRFDFTEANTPDGGNVGVYFSRNIRVNGFSQVHWSYRDDENVDHIAFEPHKLTRNQQLHRVWVLTEGRPKVTLNADALIDATARLHQAPWRKVRTRRGP</sequence>
<keyword evidence="1" id="KW-1133">Transmembrane helix</keyword>
<dbReference type="EMBL" id="JAUEMJ010000011">
    <property type="protein sequence ID" value="MDN3243023.1"/>
    <property type="molecule type" value="Genomic_DNA"/>
</dbReference>
<protein>
    <submittedName>
        <fullName evidence="2">Uncharacterized protein</fullName>
    </submittedName>
</protein>
<proteinExistence type="predicted"/>
<keyword evidence="1" id="KW-0472">Membrane</keyword>
<keyword evidence="3" id="KW-1185">Reference proteome</keyword>
<evidence type="ECO:0000313" key="3">
    <source>
        <dbReference type="Proteomes" id="UP001171902"/>
    </source>
</evidence>
<accession>A0ABT7YWM8</accession>